<feature type="compositionally biased region" description="Basic and acidic residues" evidence="6">
    <location>
        <begin position="1151"/>
        <end position="1161"/>
    </location>
</feature>
<evidence type="ECO:0000313" key="10">
    <source>
        <dbReference type="Proteomes" id="UP000186817"/>
    </source>
</evidence>
<dbReference type="Gene3D" id="1.20.120.350">
    <property type="entry name" value="Voltage-gated potassium channels. Chain C"/>
    <property type="match status" value="1"/>
</dbReference>
<dbReference type="GO" id="GO:0005248">
    <property type="term" value="F:voltage-gated sodium channel activity"/>
    <property type="evidence" value="ECO:0007669"/>
    <property type="project" value="TreeGrafter"/>
</dbReference>
<evidence type="ECO:0000256" key="1">
    <source>
        <dbReference type="ARBA" id="ARBA00004141"/>
    </source>
</evidence>
<feature type="repeat" description="WD" evidence="5">
    <location>
        <begin position="131"/>
        <end position="172"/>
    </location>
</feature>
<feature type="transmembrane region" description="Helical" evidence="7">
    <location>
        <begin position="893"/>
        <end position="921"/>
    </location>
</feature>
<feature type="compositionally biased region" description="Polar residues" evidence="6">
    <location>
        <begin position="1054"/>
        <end position="1065"/>
    </location>
</feature>
<evidence type="ECO:0000256" key="6">
    <source>
        <dbReference type="SAM" id="MobiDB-lite"/>
    </source>
</evidence>
<dbReference type="SUPFAM" id="SSF50978">
    <property type="entry name" value="WD40 repeat-like"/>
    <property type="match status" value="1"/>
</dbReference>
<gene>
    <name evidence="9" type="primary">Cacna1h</name>
    <name evidence="9" type="ORF">AK812_SmicGene21069</name>
</gene>
<dbReference type="EMBL" id="LSRX01000458">
    <property type="protein sequence ID" value="OLP96691.1"/>
    <property type="molecule type" value="Genomic_DNA"/>
</dbReference>
<dbReference type="PROSITE" id="PS50222">
    <property type="entry name" value="EF_HAND_2"/>
    <property type="match status" value="1"/>
</dbReference>
<dbReference type="Gene3D" id="2.130.10.10">
    <property type="entry name" value="YVTN repeat-like/Quinoprotein amine dehydrogenase"/>
    <property type="match status" value="2"/>
</dbReference>
<feature type="region of interest" description="Disordered" evidence="6">
    <location>
        <begin position="581"/>
        <end position="624"/>
    </location>
</feature>
<proteinExistence type="predicted"/>
<feature type="transmembrane region" description="Helical" evidence="7">
    <location>
        <begin position="816"/>
        <end position="838"/>
    </location>
</feature>
<feature type="region of interest" description="Disordered" evidence="6">
    <location>
        <begin position="416"/>
        <end position="444"/>
    </location>
</feature>
<evidence type="ECO:0000313" key="9">
    <source>
        <dbReference type="EMBL" id="OLP96691.1"/>
    </source>
</evidence>
<comment type="subcellular location">
    <subcellularLocation>
        <location evidence="1">Membrane</location>
        <topology evidence="1">Multi-pass membrane protein</topology>
    </subcellularLocation>
</comment>
<feature type="region of interest" description="Disordered" evidence="6">
    <location>
        <begin position="966"/>
        <end position="993"/>
    </location>
</feature>
<evidence type="ECO:0000256" key="3">
    <source>
        <dbReference type="ARBA" id="ARBA00022989"/>
    </source>
</evidence>
<dbReference type="InterPro" id="IPR043203">
    <property type="entry name" value="VGCC_Ca_Na"/>
</dbReference>
<feature type="region of interest" description="Disordered" evidence="6">
    <location>
        <begin position="1"/>
        <end position="24"/>
    </location>
</feature>
<keyword evidence="10" id="KW-1185">Reference proteome</keyword>
<feature type="domain" description="EF-hand" evidence="8">
    <location>
        <begin position="1417"/>
        <end position="1452"/>
    </location>
</feature>
<keyword evidence="3 7" id="KW-1133">Transmembrane helix</keyword>
<name>A0A1Q9DNE1_SYMMI</name>
<organism evidence="9 10">
    <name type="scientific">Symbiodinium microadriaticum</name>
    <name type="common">Dinoflagellate</name>
    <name type="synonym">Zooxanthella microadriatica</name>
    <dbReference type="NCBI Taxonomy" id="2951"/>
    <lineage>
        <taxon>Eukaryota</taxon>
        <taxon>Sar</taxon>
        <taxon>Alveolata</taxon>
        <taxon>Dinophyceae</taxon>
        <taxon>Suessiales</taxon>
        <taxon>Symbiodiniaceae</taxon>
        <taxon>Symbiodinium</taxon>
    </lineage>
</organism>
<keyword evidence="4 7" id="KW-0472">Membrane</keyword>
<dbReference type="OrthoDB" id="434454at2759"/>
<dbReference type="GO" id="GO:0005509">
    <property type="term" value="F:calcium ion binding"/>
    <property type="evidence" value="ECO:0007669"/>
    <property type="project" value="InterPro"/>
</dbReference>
<dbReference type="Gene3D" id="1.10.287.70">
    <property type="match status" value="1"/>
</dbReference>
<sequence>MVGSVAKVTKTKAKAKAKDPEQRREYLRGRKPVVKSVGAVLLDASPAESNLGDEEADACIHVLVSFDGHKCDMSKPERLCDVPGHGHKVKFGIEVPFVIFSACILPSGDIVTAGEDGTLRVWDSDEQLQEITAHEGGALFVSPFPSGTCLLTGGCDGYARVWKVAPSGRLSSYLHMDHKFAVVAGCVFPNLRQMISLGLDGVAKIWRLDDEQFLTEGGCGLSALVISPYGSCIITASSLGSIEKFSDDGQLLCKFAEGHEGLVNVLMLFPDQSRVLTAGEDGRGVIWNGRGELAVKLEVLTEPVLCADISPCGNWILTGSKQGTVRVSSARNGRTVSRWQVGQQAMLLAVAACFLLAPHRTLHRVHPSKCRKGPARKPAAFRPAASVLLTGASSSSGLSDFSFGSSTQLIKRVLSNPRCPPRENSLHMPKPKARPHHMSWQAEKRDTCRRRFSAGSDQSKTTFCMHEVLSRCAYMESGPARGSGPCSRPVEAQAGNTRYRPAMPGSPPDHGERPYEETLGIDAGASQALQQLLLEQETNLLASFQELLKEQEARINLSLLAGLDRRMDALLSATPHGAVAGRRTLSAAKPMDKPAHLREEAQGQGKPKADDADQKRDAYGDRQSPLKRSFTRQFHVELPHAGGQDMRRWWYGEEPVLPTDTRMQAWGKRSRKFLESPTFGKALAALIFLNCCSLGWQVDWGVQNHASPEPAHFEVLGMMFTLIFLAEFGIRCFAYGRAMYICQNPDVGWNTFDGLLVLSSLVDEIMSRAASGINVTALRVLRLARLLRILRVFRVVRYFTDLRVMVNGILVSSKTLVWALVLLFMLMFAVAACILQLLRPYLSSLDLSVEAKEQLAQQLLLHFGTLLGGIFTLFSSMSGGVDWADVARMLNEVSLLLALLFVVYMCFALFCVLNVMTGVFVENASRMTAADEEMCMMEELRARKDYVDTVSRLFSECDVDNSGNVNWEASKGSKGRRKKKDKSGTANRPKGIALPCCQTAPKASRSAALYSDPKMKALKNFVHNLEAAATSEAAPEQTPQVSLMEDSFGDDEPSQMQSELDSGSDLSPALLASRRGSASSTWGRAYGHSRRTSAAASSRRTSAAADSRRTSASSFMGGPGPYPGRRQSEETVKSVNSFGTKAALQTTFESISERPSYEGRRASFRPASASAVLQSSHTHSEQPEHVLRGRVDKKARQLLEEAQKQHQQQLQMSMSLDEQLEQWMTRREDEVQKQEAAAHEARRSWRTERESSEARRRQLHFFDMKGVKDHFLNRAGHSLKKLFLDFDLAHNSGGQARSHEARCKHLDGVYDWYEKHASLKSQSSQGQVQTERSASAASPSPWIFIKRGEAQPPGSLRRPRSAAATFGSGQAPPGLPRILRRQQRQRSVKRICGAEFQACASDLHFQTCFKKLGIAIDTEAELRNVFHMLDFQNNGSVSVEEFAIGIQMFSGGAKSIDVARLMFEVATVKKYMANVHEALVGPVDPDDHPEFLGAQQNRQSEVVSEEMLPGEVPGQHDAKPTEDGQGMQGVVPVHAPMKAWLD</sequence>
<feature type="region of interest" description="Disordered" evidence="6">
    <location>
        <begin position="1149"/>
        <end position="1188"/>
    </location>
</feature>
<dbReference type="InterPro" id="IPR002048">
    <property type="entry name" value="EF_hand_dom"/>
</dbReference>
<dbReference type="Gene3D" id="1.10.238.10">
    <property type="entry name" value="EF-hand"/>
    <property type="match status" value="1"/>
</dbReference>
<dbReference type="GO" id="GO:0001518">
    <property type="term" value="C:voltage-gated sodium channel complex"/>
    <property type="evidence" value="ECO:0007669"/>
    <property type="project" value="TreeGrafter"/>
</dbReference>
<keyword evidence="5" id="KW-0853">WD repeat</keyword>
<keyword evidence="2 7" id="KW-0812">Transmembrane</keyword>
<feature type="repeat" description="WD" evidence="5">
    <location>
        <begin position="256"/>
        <end position="288"/>
    </location>
</feature>
<feature type="compositionally biased region" description="Low complexity" evidence="6">
    <location>
        <begin position="1066"/>
        <end position="1080"/>
    </location>
</feature>
<dbReference type="InterPro" id="IPR001680">
    <property type="entry name" value="WD40_rpt"/>
</dbReference>
<feature type="compositionally biased region" description="Low complexity" evidence="6">
    <location>
        <begin position="1092"/>
        <end position="1114"/>
    </location>
</feature>
<feature type="transmembrane region" description="Helical" evidence="7">
    <location>
        <begin position="716"/>
        <end position="734"/>
    </location>
</feature>
<dbReference type="InterPro" id="IPR015943">
    <property type="entry name" value="WD40/YVTN_repeat-like_dom_sf"/>
</dbReference>
<dbReference type="InterPro" id="IPR011992">
    <property type="entry name" value="EF-hand-dom_pair"/>
</dbReference>
<feature type="transmembrane region" description="Helical" evidence="7">
    <location>
        <begin position="859"/>
        <end position="881"/>
    </location>
</feature>
<dbReference type="SMART" id="SM00320">
    <property type="entry name" value="WD40"/>
    <property type="match status" value="5"/>
</dbReference>
<evidence type="ECO:0000259" key="8">
    <source>
        <dbReference type="PROSITE" id="PS50222"/>
    </source>
</evidence>
<evidence type="ECO:0000256" key="2">
    <source>
        <dbReference type="ARBA" id="ARBA00022692"/>
    </source>
</evidence>
<evidence type="ECO:0000256" key="7">
    <source>
        <dbReference type="SAM" id="Phobius"/>
    </source>
</evidence>
<feature type="compositionally biased region" description="Basic and acidic residues" evidence="6">
    <location>
        <begin position="590"/>
        <end position="620"/>
    </location>
</feature>
<feature type="repeat" description="WD" evidence="5">
    <location>
        <begin position="110"/>
        <end position="123"/>
    </location>
</feature>
<dbReference type="InterPro" id="IPR036322">
    <property type="entry name" value="WD40_repeat_dom_sf"/>
</dbReference>
<evidence type="ECO:0000256" key="5">
    <source>
        <dbReference type="PROSITE-ProRule" id="PRU00221"/>
    </source>
</evidence>
<dbReference type="Pfam" id="PF00520">
    <property type="entry name" value="Ion_trans"/>
    <property type="match status" value="1"/>
</dbReference>
<dbReference type="SUPFAM" id="SSF47473">
    <property type="entry name" value="EF-hand"/>
    <property type="match status" value="1"/>
</dbReference>
<dbReference type="PANTHER" id="PTHR10037">
    <property type="entry name" value="VOLTAGE-GATED CATION CHANNEL CALCIUM AND SODIUM"/>
    <property type="match status" value="1"/>
</dbReference>
<feature type="region of interest" description="Disordered" evidence="6">
    <location>
        <begin position="1029"/>
        <end position="1129"/>
    </location>
</feature>
<dbReference type="InterPro" id="IPR005821">
    <property type="entry name" value="Ion_trans_dom"/>
</dbReference>
<dbReference type="PANTHER" id="PTHR10037:SF62">
    <property type="entry name" value="SODIUM CHANNEL PROTEIN 60E"/>
    <property type="match status" value="1"/>
</dbReference>
<protein>
    <submittedName>
        <fullName evidence="9">Voltage-dependent T-type calcium channel subunit alpha-1H</fullName>
    </submittedName>
</protein>
<dbReference type="SUPFAM" id="SSF81324">
    <property type="entry name" value="Voltage-gated potassium channels"/>
    <property type="match status" value="1"/>
</dbReference>
<feature type="region of interest" description="Disordered" evidence="6">
    <location>
        <begin position="1497"/>
        <end position="1529"/>
    </location>
</feature>
<accession>A0A1Q9DNE1</accession>
<feature type="region of interest" description="Disordered" evidence="6">
    <location>
        <begin position="1348"/>
        <end position="1377"/>
    </location>
</feature>
<dbReference type="PROSITE" id="PS50082">
    <property type="entry name" value="WD_REPEATS_2"/>
    <property type="match status" value="3"/>
</dbReference>
<dbReference type="Proteomes" id="UP000186817">
    <property type="component" value="Unassembled WGS sequence"/>
</dbReference>
<dbReference type="InterPro" id="IPR027359">
    <property type="entry name" value="Volt_channel_dom_sf"/>
</dbReference>
<evidence type="ECO:0000256" key="4">
    <source>
        <dbReference type="ARBA" id="ARBA00023136"/>
    </source>
</evidence>
<reference evidence="9 10" key="1">
    <citation type="submission" date="2016-02" db="EMBL/GenBank/DDBJ databases">
        <title>Genome analysis of coral dinoflagellate symbionts highlights evolutionary adaptations to a symbiotic lifestyle.</title>
        <authorList>
            <person name="Aranda M."/>
            <person name="Li Y."/>
            <person name="Liew Y.J."/>
            <person name="Baumgarten S."/>
            <person name="Simakov O."/>
            <person name="Wilson M."/>
            <person name="Piel J."/>
            <person name="Ashoor H."/>
            <person name="Bougouffa S."/>
            <person name="Bajic V.B."/>
            <person name="Ryu T."/>
            <person name="Ravasi T."/>
            <person name="Bayer T."/>
            <person name="Micklem G."/>
            <person name="Kim H."/>
            <person name="Bhak J."/>
            <person name="Lajeunesse T.C."/>
            <person name="Voolstra C.R."/>
        </authorList>
    </citation>
    <scope>NUCLEOTIDE SEQUENCE [LARGE SCALE GENOMIC DNA]</scope>
    <source>
        <strain evidence="9 10">CCMP2467</strain>
    </source>
</reference>
<comment type="caution">
    <text evidence="9">The sequence shown here is derived from an EMBL/GenBank/DDBJ whole genome shotgun (WGS) entry which is preliminary data.</text>
</comment>
<dbReference type="Pfam" id="PF00400">
    <property type="entry name" value="WD40"/>
    <property type="match status" value="3"/>
</dbReference>
<feature type="compositionally biased region" description="Basic and acidic residues" evidence="6">
    <location>
        <begin position="1178"/>
        <end position="1188"/>
    </location>
</feature>